<feature type="compositionally biased region" description="Basic and acidic residues" evidence="1">
    <location>
        <begin position="886"/>
        <end position="902"/>
    </location>
</feature>
<feature type="compositionally biased region" description="Polar residues" evidence="1">
    <location>
        <begin position="62"/>
        <end position="71"/>
    </location>
</feature>
<feature type="compositionally biased region" description="Low complexity" evidence="1">
    <location>
        <begin position="72"/>
        <end position="82"/>
    </location>
</feature>
<feature type="compositionally biased region" description="Basic residues" evidence="1">
    <location>
        <begin position="1065"/>
        <end position="1080"/>
    </location>
</feature>
<feature type="region of interest" description="Disordered" evidence="1">
    <location>
        <begin position="319"/>
        <end position="808"/>
    </location>
</feature>
<organism evidence="2 3">
    <name type="scientific">Leptomonas seymouri</name>
    <dbReference type="NCBI Taxonomy" id="5684"/>
    <lineage>
        <taxon>Eukaryota</taxon>
        <taxon>Discoba</taxon>
        <taxon>Euglenozoa</taxon>
        <taxon>Kinetoplastea</taxon>
        <taxon>Metakinetoplastina</taxon>
        <taxon>Trypanosomatida</taxon>
        <taxon>Trypanosomatidae</taxon>
        <taxon>Leishmaniinae</taxon>
        <taxon>Leptomonas</taxon>
    </lineage>
</organism>
<feature type="compositionally biased region" description="Low complexity" evidence="1">
    <location>
        <begin position="669"/>
        <end position="678"/>
    </location>
</feature>
<dbReference type="OMA" id="YEYYEEF"/>
<feature type="compositionally biased region" description="Basic residues" evidence="1">
    <location>
        <begin position="618"/>
        <end position="635"/>
    </location>
</feature>
<sequence length="1133" mass="119545">MDITAESSTFVQSEANASIGAGSTAKYNEQANKREALHASDEEDTTNPYEPEDKEQPESRGDSTTVSEATHSSSASPDFSGSATPPRDAAQTSGHSARGAMVAATERDGSKLGDEALRLTRSYAESTSGLVASAPPHNAPAPQASQTQDQWSRQLQPSPNTSAAFPEDVSQVVASAAAAASAASLLQQSHGSDNTSPIRSNFVGGPGGPGRSALGAARSSAPSAPQTANSSALYPFSDSYAISQGAGAHAPSFNTGYVTPTNATLNRVTANNNTSAPSHAYPPAPYVAKSPEMEFVGRSGPRPNPFAASAASAGAVTVARNSPSKEGQLVVIPVSTGDGDADAQHSKRKRQWSPPEDADLPRRSRRLHLQDEADDEQYAEDYTDDEGNEEEASDDGSYSTGSYSYSTGSYSYSGYYSDSDEEDEEVDDEYEYYEEFYEEEIEEDEEDEEEPRIDVINGHGHGNTLHDILYGTPKAGINPRNDYSKDFTESLRAKSPYSRNAGKAKESRRSNLRHHRLREVEEKVGKGQRKRPVTPTESSQASSDAEKHEEEKDVSTAVALVPVRDATPERVARRHHQTKPTKRGEEEQQQQHAASAVKAEDGKKPYKHGEPYTEGTYKPKKKNASKRGKAKAHYGRTKDLDGALASSEDDSSDAASSSSDDVLHEPVTAAAGAASANAVDFSESSLYSGRSSNSHDEFTNPSGSISRRRQHRAEAKAKKAARVVAGVEGPIEPPASSSSDAAADKAEGKVTKKKSAGLGSPDAGEVVVAEEPIKTPPTLKAGDTEEEDKTKVDGEGKAVSPKTDANAADATLKETAAADATKDATKKKKSRVFGFMSKLSKKDKSKAAADGKEDGAKEKKGGIFDRLCTCGNKKSTKDAVASKNGSVKDTKAADKAKAKKDSMLAATAPATAPVDHQSDSKSTKKDEKAEGVATPAAAEAPATAEQAKEQPAQAVAAVAAPPSSAPPSATMADEVESSTDSVHAPGLGEAKRRHTQTPSTSAFTATAAALANTVESKKKKGKKASRNTHRRPNEEESKHKQEGGGGGDEIAVEDTSTLEAAQPSGHHRHARAGKERRKKNGVAAREETSIAQDKNVISIEATPLSQTPLGKTKNAPPAPSAKKDARNAWDDVD</sequence>
<feature type="region of interest" description="Disordered" evidence="1">
    <location>
        <begin position="875"/>
        <end position="1133"/>
    </location>
</feature>
<feature type="compositionally biased region" description="Polar residues" evidence="1">
    <location>
        <begin position="143"/>
        <end position="163"/>
    </location>
</feature>
<protein>
    <submittedName>
        <fullName evidence="2">Uncharacterized protein</fullName>
    </submittedName>
</protein>
<feature type="compositionally biased region" description="Basic and acidic residues" evidence="1">
    <location>
        <begin position="1031"/>
        <end position="1042"/>
    </location>
</feature>
<comment type="caution">
    <text evidence="2">The sequence shown here is derived from an EMBL/GenBank/DDBJ whole genome shotgun (WGS) entry which is preliminary data.</text>
</comment>
<accession>A0A0N1PCM2</accession>
<feature type="compositionally biased region" description="Basic and acidic residues" evidence="1">
    <location>
        <begin position="482"/>
        <end position="492"/>
    </location>
</feature>
<feature type="compositionally biased region" description="Basic and acidic residues" evidence="1">
    <location>
        <begin position="916"/>
        <end position="930"/>
    </location>
</feature>
<feature type="compositionally biased region" description="Basic residues" evidence="1">
    <location>
        <begin position="572"/>
        <end position="581"/>
    </location>
</feature>
<feature type="compositionally biased region" description="Low complexity" evidence="1">
    <location>
        <begin position="932"/>
        <end position="970"/>
    </location>
</feature>
<feature type="compositionally biased region" description="Polar residues" evidence="1">
    <location>
        <begin position="682"/>
        <end position="692"/>
    </location>
</feature>
<dbReference type="Proteomes" id="UP000038009">
    <property type="component" value="Unassembled WGS sequence"/>
</dbReference>
<evidence type="ECO:0000256" key="1">
    <source>
        <dbReference type="SAM" id="MobiDB-lite"/>
    </source>
</evidence>
<feature type="compositionally biased region" description="Polar residues" evidence="1">
    <location>
        <begin position="1"/>
        <end position="16"/>
    </location>
</feature>
<evidence type="ECO:0000313" key="2">
    <source>
        <dbReference type="EMBL" id="KPI88822.1"/>
    </source>
</evidence>
<name>A0A0N1PCM2_LEPSE</name>
<feature type="compositionally biased region" description="Basic and acidic residues" evidence="1">
    <location>
        <begin position="598"/>
        <end position="611"/>
    </location>
</feature>
<feature type="compositionally biased region" description="Acidic residues" evidence="1">
    <location>
        <begin position="418"/>
        <end position="451"/>
    </location>
</feature>
<feature type="compositionally biased region" description="Low complexity" evidence="1">
    <location>
        <begin position="722"/>
        <end position="741"/>
    </location>
</feature>
<feature type="compositionally biased region" description="Basic and acidic residues" evidence="1">
    <location>
        <begin position="31"/>
        <end position="40"/>
    </location>
</feature>
<proteinExistence type="predicted"/>
<feature type="compositionally biased region" description="Polar residues" evidence="1">
    <location>
        <begin position="190"/>
        <end position="199"/>
    </location>
</feature>
<feature type="compositionally biased region" description="Basic residues" evidence="1">
    <location>
        <begin position="1017"/>
        <end position="1030"/>
    </location>
</feature>
<gene>
    <name evidence="2" type="ORF">ABL78_2081</name>
</gene>
<reference evidence="2 3" key="1">
    <citation type="journal article" date="2015" name="PLoS Pathog.">
        <title>Leptomonas seymouri: Adaptations to the Dixenous Life Cycle Analyzed by Genome Sequencing, Transcriptome Profiling and Co-infection with Leishmania donovani.</title>
        <authorList>
            <person name="Kraeva N."/>
            <person name="Butenko A."/>
            <person name="Hlavacova J."/>
            <person name="Kostygov A."/>
            <person name="Myskova J."/>
            <person name="Grybchuk D."/>
            <person name="Lestinova T."/>
            <person name="Votypka J."/>
            <person name="Volf P."/>
            <person name="Opperdoes F."/>
            <person name="Flegontov P."/>
            <person name="Lukes J."/>
            <person name="Yurchenko V."/>
        </authorList>
    </citation>
    <scope>NUCLEOTIDE SEQUENCE [LARGE SCALE GENOMIC DNA]</scope>
    <source>
        <strain evidence="2 3">ATCC 30220</strain>
    </source>
</reference>
<feature type="compositionally biased region" description="Acidic residues" evidence="1">
    <location>
        <begin position="41"/>
        <end position="53"/>
    </location>
</feature>
<feature type="compositionally biased region" description="Low complexity" evidence="1">
    <location>
        <begin position="996"/>
        <end position="1013"/>
    </location>
</feature>
<feature type="region of interest" description="Disordered" evidence="1">
    <location>
        <begin position="1"/>
        <end position="230"/>
    </location>
</feature>
<feature type="compositionally biased region" description="Basic and acidic residues" evidence="1">
    <location>
        <begin position="1121"/>
        <end position="1133"/>
    </location>
</feature>
<feature type="compositionally biased region" description="Basic and acidic residues" evidence="1">
    <location>
        <begin position="105"/>
        <end position="118"/>
    </location>
</feature>
<dbReference type="VEuPathDB" id="TriTrypDB:Lsey_0039_0180"/>
<dbReference type="AlphaFoldDB" id="A0A0N1PCM2"/>
<feature type="compositionally biased region" description="Basic and acidic residues" evidence="1">
    <location>
        <begin position="544"/>
        <end position="554"/>
    </location>
</feature>
<feature type="compositionally biased region" description="Acidic residues" evidence="1">
    <location>
        <begin position="372"/>
        <end position="394"/>
    </location>
</feature>
<evidence type="ECO:0000313" key="3">
    <source>
        <dbReference type="Proteomes" id="UP000038009"/>
    </source>
</evidence>
<feature type="region of interest" description="Disordered" evidence="1">
    <location>
        <begin position="840"/>
        <end position="863"/>
    </location>
</feature>
<feature type="compositionally biased region" description="Low complexity" evidence="1">
    <location>
        <begin position="211"/>
        <end position="225"/>
    </location>
</feature>
<dbReference type="EMBL" id="LJSK01000039">
    <property type="protein sequence ID" value="KPI88822.1"/>
    <property type="molecule type" value="Genomic_DNA"/>
</dbReference>
<feature type="compositionally biased region" description="Low complexity" evidence="1">
    <location>
        <begin position="169"/>
        <end position="189"/>
    </location>
</feature>
<keyword evidence="3" id="KW-1185">Reference proteome</keyword>
<dbReference type="OrthoDB" id="267866at2759"/>
<feature type="compositionally biased region" description="Low complexity" evidence="1">
    <location>
        <begin position="395"/>
        <end position="417"/>
    </location>
</feature>